<name>A0A7S1BH35_9STRA</name>
<gene>
    <name evidence="3" type="ORF">CHYS00102_LOCUS14032</name>
</gene>
<dbReference type="InterPro" id="IPR015943">
    <property type="entry name" value="WD40/YVTN_repeat-like_dom_sf"/>
</dbReference>
<protein>
    <submittedName>
        <fullName evidence="3">Uncharacterized protein</fullName>
    </submittedName>
</protein>
<accession>A0A7S1BH35</accession>
<dbReference type="PROSITE" id="PS50082">
    <property type="entry name" value="WD_REPEATS_2"/>
    <property type="match status" value="1"/>
</dbReference>
<feature type="repeat" description="WD" evidence="1">
    <location>
        <begin position="246"/>
        <end position="286"/>
    </location>
</feature>
<dbReference type="Gene3D" id="2.130.10.10">
    <property type="entry name" value="YVTN repeat-like/Quinoprotein amine dehydrogenase"/>
    <property type="match status" value="1"/>
</dbReference>
<feature type="transmembrane region" description="Helical" evidence="2">
    <location>
        <begin position="96"/>
        <end position="116"/>
    </location>
</feature>
<reference evidence="3" key="1">
    <citation type="submission" date="2021-01" db="EMBL/GenBank/DDBJ databases">
        <authorList>
            <person name="Corre E."/>
            <person name="Pelletier E."/>
            <person name="Niang G."/>
            <person name="Scheremetjew M."/>
            <person name="Finn R."/>
            <person name="Kale V."/>
            <person name="Holt S."/>
            <person name="Cochrane G."/>
            <person name="Meng A."/>
            <person name="Brown T."/>
            <person name="Cohen L."/>
        </authorList>
    </citation>
    <scope>NUCLEOTIDE SEQUENCE</scope>
    <source>
        <strain evidence="3">308</strain>
    </source>
</reference>
<dbReference type="InterPro" id="IPR036322">
    <property type="entry name" value="WD40_repeat_dom_sf"/>
</dbReference>
<keyword evidence="2" id="KW-0812">Transmembrane</keyword>
<sequence>MVAGFVVRRRLPFQQRDAAKEKLYWEHNSGKALLQSSVNDADLVTDWIYYYQTWALGDADAIPRWLRTLQLASCISGTLSWIAIASDGRVMDWIRWAFMWIVVGLLSSLVFLFLSLPVRLFSCLRRNQIGNYHNVRGIESRLEDCEWSLESGIIRVRSAFETGFRFASGAVLFHGILMEDVPQILVTFLVEDVIKSDEAMGMVGNASGAAQINLVFAIFDICHKLAEAYDLRNDVVKTGDAAALTIRGHSGRVSALAPAGGSLFVSGSDDGAWRSWDAVAGKPVGSLV</sequence>
<evidence type="ECO:0000313" key="3">
    <source>
        <dbReference type="EMBL" id="CAD8886834.1"/>
    </source>
</evidence>
<keyword evidence="2" id="KW-1133">Transmembrane helix</keyword>
<organism evidence="3">
    <name type="scientific">Corethron hystrix</name>
    <dbReference type="NCBI Taxonomy" id="216773"/>
    <lineage>
        <taxon>Eukaryota</taxon>
        <taxon>Sar</taxon>
        <taxon>Stramenopiles</taxon>
        <taxon>Ochrophyta</taxon>
        <taxon>Bacillariophyta</taxon>
        <taxon>Coscinodiscophyceae</taxon>
        <taxon>Corethrophycidae</taxon>
        <taxon>Corethrales</taxon>
        <taxon>Corethraceae</taxon>
        <taxon>Corethron</taxon>
    </lineage>
</organism>
<dbReference type="AlphaFoldDB" id="A0A7S1BH35"/>
<keyword evidence="1" id="KW-0853">WD repeat</keyword>
<evidence type="ECO:0000256" key="1">
    <source>
        <dbReference type="PROSITE-ProRule" id="PRU00221"/>
    </source>
</evidence>
<dbReference type="EMBL" id="HBFR01019371">
    <property type="protein sequence ID" value="CAD8886834.1"/>
    <property type="molecule type" value="Transcribed_RNA"/>
</dbReference>
<keyword evidence="2" id="KW-0472">Membrane</keyword>
<evidence type="ECO:0000256" key="2">
    <source>
        <dbReference type="SAM" id="Phobius"/>
    </source>
</evidence>
<proteinExistence type="predicted"/>
<dbReference type="SUPFAM" id="SSF50978">
    <property type="entry name" value="WD40 repeat-like"/>
    <property type="match status" value="1"/>
</dbReference>
<dbReference type="InterPro" id="IPR001680">
    <property type="entry name" value="WD40_rpt"/>
</dbReference>